<gene>
    <name evidence="1" type="ORF">KB213_08220</name>
</gene>
<evidence type="ECO:0000313" key="1">
    <source>
        <dbReference type="EMBL" id="MBR0560036.1"/>
    </source>
</evidence>
<dbReference type="SUPFAM" id="SSF81593">
    <property type="entry name" value="Nucleotidyltransferase substrate binding subunit/domain"/>
    <property type="match status" value="1"/>
</dbReference>
<organism evidence="1 2">
    <name type="scientific">Neokomagataea anthophila</name>
    <dbReference type="NCBI Taxonomy" id="2826925"/>
    <lineage>
        <taxon>Bacteria</taxon>
        <taxon>Pseudomonadati</taxon>
        <taxon>Pseudomonadota</taxon>
        <taxon>Alphaproteobacteria</taxon>
        <taxon>Acetobacterales</taxon>
        <taxon>Acetobacteraceae</taxon>
        <taxon>Neokomagataea</taxon>
    </lineage>
</organism>
<name>A0ABS5E802_9PROT</name>
<reference evidence="1 2" key="1">
    <citation type="submission" date="2021-04" db="EMBL/GenBank/DDBJ databases">
        <title>The complete genome sequence of Neokomagataea sp. TBRC 2177.</title>
        <authorList>
            <person name="Charoenyingcharoen P."/>
            <person name="Yukphan P."/>
        </authorList>
    </citation>
    <scope>NUCLEOTIDE SEQUENCE [LARGE SCALE GENOMIC DNA]</scope>
    <source>
        <strain evidence="1 2">TBRC 2177</strain>
    </source>
</reference>
<evidence type="ECO:0008006" key="3">
    <source>
        <dbReference type="Google" id="ProtNLM"/>
    </source>
</evidence>
<comment type="caution">
    <text evidence="1">The sequence shown here is derived from an EMBL/GenBank/DDBJ whole genome shotgun (WGS) entry which is preliminary data.</text>
</comment>
<dbReference type="RefSeq" id="WP_211682085.1">
    <property type="nucleotide sequence ID" value="NZ_JAGRQH010000005.1"/>
</dbReference>
<keyword evidence="2" id="KW-1185">Reference proteome</keyword>
<evidence type="ECO:0000313" key="2">
    <source>
        <dbReference type="Proteomes" id="UP000677812"/>
    </source>
</evidence>
<protein>
    <recommendedName>
        <fullName evidence="3">HEPN domain-containing protein</fullName>
    </recommendedName>
</protein>
<sequence length="141" mass="16446">MDAQYADDWEALAKDERESARIMLAARKWKQAYHHAGIAAECALKYKIMRVHGMNCWPERRERREFYTHDIESLTELAGLDNHINIELLKATRDPHIDAWLIIKDWDINMRYHVPTAFPQALAESAVSAIDTMGLVQWLLK</sequence>
<dbReference type="Gene3D" id="1.20.120.330">
    <property type="entry name" value="Nucleotidyltransferases domain 2"/>
    <property type="match status" value="1"/>
</dbReference>
<accession>A0ABS5E802</accession>
<dbReference type="EMBL" id="JAGRQH010000005">
    <property type="protein sequence ID" value="MBR0560036.1"/>
    <property type="molecule type" value="Genomic_DNA"/>
</dbReference>
<dbReference type="Proteomes" id="UP000677812">
    <property type="component" value="Unassembled WGS sequence"/>
</dbReference>
<proteinExistence type="predicted"/>